<name>A0ABR4MVT1_9FUNG</name>
<evidence type="ECO:0008006" key="5">
    <source>
        <dbReference type="Google" id="ProtNLM"/>
    </source>
</evidence>
<evidence type="ECO:0000313" key="4">
    <source>
        <dbReference type="Proteomes" id="UP001527925"/>
    </source>
</evidence>
<keyword evidence="4" id="KW-1185">Reference proteome</keyword>
<proteinExistence type="predicted"/>
<feature type="signal peptide" evidence="2">
    <location>
        <begin position="1"/>
        <end position="17"/>
    </location>
</feature>
<gene>
    <name evidence="3" type="ORF">HK105_209154</name>
</gene>
<evidence type="ECO:0000256" key="2">
    <source>
        <dbReference type="SAM" id="SignalP"/>
    </source>
</evidence>
<organism evidence="3 4">
    <name type="scientific">Polyrhizophydium stewartii</name>
    <dbReference type="NCBI Taxonomy" id="2732419"/>
    <lineage>
        <taxon>Eukaryota</taxon>
        <taxon>Fungi</taxon>
        <taxon>Fungi incertae sedis</taxon>
        <taxon>Chytridiomycota</taxon>
        <taxon>Chytridiomycota incertae sedis</taxon>
        <taxon>Chytridiomycetes</taxon>
        <taxon>Rhizophydiales</taxon>
        <taxon>Rhizophydiales incertae sedis</taxon>
        <taxon>Polyrhizophydium</taxon>
    </lineage>
</organism>
<dbReference type="PANTHER" id="PTHR31956">
    <property type="entry name" value="NON-SPECIFIC PHOSPHOLIPASE C4-RELATED"/>
    <property type="match status" value="1"/>
</dbReference>
<protein>
    <recommendedName>
        <fullName evidence="5">Acid phosphatase</fullName>
    </recommendedName>
</protein>
<dbReference type="Proteomes" id="UP001527925">
    <property type="component" value="Unassembled WGS sequence"/>
</dbReference>
<dbReference type="InterPro" id="IPR017850">
    <property type="entry name" value="Alkaline_phosphatase_core_sf"/>
</dbReference>
<comment type="caution">
    <text evidence="3">The sequence shown here is derived from an EMBL/GenBank/DDBJ whole genome shotgun (WGS) entry which is preliminary data.</text>
</comment>
<dbReference type="InterPro" id="IPR007312">
    <property type="entry name" value="Phosphoesterase"/>
</dbReference>
<evidence type="ECO:0000256" key="1">
    <source>
        <dbReference type="ARBA" id="ARBA00022801"/>
    </source>
</evidence>
<dbReference type="Pfam" id="PF04185">
    <property type="entry name" value="Phosphoesterase"/>
    <property type="match status" value="1"/>
</dbReference>
<feature type="chain" id="PRO_5045634882" description="Acid phosphatase" evidence="2">
    <location>
        <begin position="18"/>
        <end position="288"/>
    </location>
</feature>
<keyword evidence="2" id="KW-0732">Signal</keyword>
<evidence type="ECO:0000313" key="3">
    <source>
        <dbReference type="EMBL" id="KAL2911390.1"/>
    </source>
</evidence>
<dbReference type="PANTHER" id="PTHR31956:SF8">
    <property type="entry name" value="ACID PHOSPHATASE PHOA (AFU_ORTHOLOGUE AFUA_1G03570)"/>
    <property type="match status" value="1"/>
</dbReference>
<keyword evidence="1" id="KW-0378">Hydrolase</keyword>
<sequence>MLFGALVLPVLAALAAAAPAPAEGTLEPRAVSSFDRFFMIVLENRDFDKVMKDTYMGTTLPAKGRLLTNMHALTHPSQPNYIGMISGSTKGVILDLDGNIDRRNVVDLLEAKGITWASYQENYPGGCFTDSKSSDGLYRRKHNPFISFTNIAKNPKRCENIVNAEELEADIKANTVPQFVFYTPNMNNDGHDTDAATASRWLFGFLEPKLKDPVFKNTVFYITFDENEWLLPWFNDNKIYSLFVGGPIAPGTTDNTKYDHYSILATLQARWGLGNLGQGDVGATPFNI</sequence>
<reference evidence="3 4" key="1">
    <citation type="submission" date="2023-09" db="EMBL/GenBank/DDBJ databases">
        <title>Pangenome analysis of Batrachochytrium dendrobatidis and related Chytrids.</title>
        <authorList>
            <person name="Yacoub M.N."/>
            <person name="Stajich J.E."/>
            <person name="James T.Y."/>
        </authorList>
    </citation>
    <scope>NUCLEOTIDE SEQUENCE [LARGE SCALE GENOMIC DNA]</scope>
    <source>
        <strain evidence="3 4">JEL0888</strain>
    </source>
</reference>
<dbReference type="Gene3D" id="3.40.720.10">
    <property type="entry name" value="Alkaline Phosphatase, subunit A"/>
    <property type="match status" value="1"/>
</dbReference>
<accession>A0ABR4MVT1</accession>
<dbReference type="EMBL" id="JADGIZ020000114">
    <property type="protein sequence ID" value="KAL2911390.1"/>
    <property type="molecule type" value="Genomic_DNA"/>
</dbReference>